<keyword evidence="2" id="KW-1185">Reference proteome</keyword>
<evidence type="ECO:0000313" key="2">
    <source>
        <dbReference type="Proteomes" id="UP001597451"/>
    </source>
</evidence>
<dbReference type="Proteomes" id="UP001597451">
    <property type="component" value="Unassembled WGS sequence"/>
</dbReference>
<dbReference type="RefSeq" id="WP_379561713.1">
    <property type="nucleotide sequence ID" value="NZ_JBHUMX010000035.1"/>
</dbReference>
<accession>A0ABW5Q056</accession>
<reference evidence="2" key="1">
    <citation type="journal article" date="2019" name="Int. J. Syst. Evol. Microbiol.">
        <title>The Global Catalogue of Microorganisms (GCM) 10K type strain sequencing project: providing services to taxonomists for standard genome sequencing and annotation.</title>
        <authorList>
            <consortium name="The Broad Institute Genomics Platform"/>
            <consortium name="The Broad Institute Genome Sequencing Center for Infectious Disease"/>
            <person name="Wu L."/>
            <person name="Ma J."/>
        </authorList>
    </citation>
    <scope>NUCLEOTIDE SEQUENCE [LARGE SCALE GENOMIC DNA]</scope>
    <source>
        <strain evidence="2">TISTR 1858</strain>
    </source>
</reference>
<proteinExistence type="predicted"/>
<organism evidence="1 2">
    <name type="scientific">Oceanobacillus kapialis</name>
    <dbReference type="NCBI Taxonomy" id="481353"/>
    <lineage>
        <taxon>Bacteria</taxon>
        <taxon>Bacillati</taxon>
        <taxon>Bacillota</taxon>
        <taxon>Bacilli</taxon>
        <taxon>Bacillales</taxon>
        <taxon>Bacillaceae</taxon>
        <taxon>Oceanobacillus</taxon>
    </lineage>
</organism>
<sequence>MRTTVPTSTISLLKPLKTEIFPEVDKELARWKEKAQKIPDQDLRNQALASIEAKRFHCQGGSLYAFLAGDKWKEAITFIVAYQTISDYLDNLCDRSTSLDPADFRLLHESLRAATHPEHQGKNYYALREEQQDNGYLSELVQTCQSQLAMLELSPVQPTLDRLVSLYTDLQVHKHVAIAERVPRLKRWYEEENTNSELTWYEFAASAGSTLTVFCLVSYALGGKVDKWEANMISQGYFPYMQGLHILLDYYIDQKEDLEENDLNFCFYYPSEAKMQQQFSMFIRRAADQIDQLSDSAFHQMIRNGLVGLYLADPKVKHLPSQRKMVKSLLKESGKTAQLFYSLIRMYYRLK</sequence>
<dbReference type="Pfam" id="PF10776">
    <property type="entry name" value="DUF2600"/>
    <property type="match status" value="1"/>
</dbReference>
<name>A0ABW5Q056_9BACI</name>
<protein>
    <submittedName>
        <fullName evidence="1">Tetraprenyl-beta-curcumene synthase family protein</fullName>
    </submittedName>
</protein>
<comment type="caution">
    <text evidence="1">The sequence shown here is derived from an EMBL/GenBank/DDBJ whole genome shotgun (WGS) entry which is preliminary data.</text>
</comment>
<dbReference type="InterPro" id="IPR019712">
    <property type="entry name" value="YtpB-like"/>
</dbReference>
<evidence type="ECO:0000313" key="1">
    <source>
        <dbReference type="EMBL" id="MFD2628948.1"/>
    </source>
</evidence>
<dbReference type="EMBL" id="JBHUMX010000035">
    <property type="protein sequence ID" value="MFD2628948.1"/>
    <property type="molecule type" value="Genomic_DNA"/>
</dbReference>
<gene>
    <name evidence="1" type="ORF">ACFSUN_09185</name>
</gene>